<dbReference type="Proteomes" id="UP000236919">
    <property type="component" value="Unassembled WGS sequence"/>
</dbReference>
<keyword evidence="3" id="KW-1185">Reference proteome</keyword>
<protein>
    <submittedName>
        <fullName evidence="2">Uncharacterized protein DUF3732</fullName>
    </submittedName>
</protein>
<dbReference type="OrthoDB" id="103556at2"/>
<dbReference type="EMBL" id="PQFZ01000005">
    <property type="protein sequence ID" value="POR52567.1"/>
    <property type="molecule type" value="Genomic_DNA"/>
</dbReference>
<dbReference type="AlphaFoldDB" id="A0A2S4MDQ5"/>
<accession>A0A2S4MDQ5</accession>
<dbReference type="PANTHER" id="PTHR32114">
    <property type="entry name" value="ABC TRANSPORTER ABCH.3"/>
    <property type="match status" value="1"/>
</dbReference>
<proteinExistence type="predicted"/>
<dbReference type="Gene3D" id="3.40.50.300">
    <property type="entry name" value="P-loop containing nucleotide triphosphate hydrolases"/>
    <property type="match status" value="1"/>
</dbReference>
<dbReference type="InterPro" id="IPR022205">
    <property type="entry name" value="DUF3732"/>
</dbReference>
<evidence type="ECO:0000256" key="1">
    <source>
        <dbReference type="SAM" id="Coils"/>
    </source>
</evidence>
<name>A0A2S4MDQ5_9HYPH</name>
<comment type="caution">
    <text evidence="2">The sequence shown here is derived from an EMBL/GenBank/DDBJ whole genome shotgun (WGS) entry which is preliminary data.</text>
</comment>
<sequence>MSRWNIASIFFLGVGGARRDVDLEPGAMNIITGASGTGKSALIKAIDYCLGSGQCELPAHIRRRSVAVGVKWVRGNEEIVVGRIIPPVGQATSTQLFVMTGRNLPIPATINDFVGPTNLESAKAQIERAFGIGDLGGEAEPGRTVRGRATVRHATPYLFVTKEVIDSETVLLHGLERADKAPDLVASMPYFLGAIDDASAIQERRLKQLQRTLDREEAKASARAKADTALRQRAFGLLVEAGRLGLTPPPAEGASETELLASLQQAQSTSTAANAYPGEGEIAELQRRRTSILVDIEAARGQLRSARAALRDANGFEAAVTRQHKKLGLAEHLDLQKIAGVCPVCEAPSEKGRETAQALRQTLDVVRAESAAIERVQPRLAGHEIELQDRIRGLNNGLREVDGQIRSWLQQSADTRRLASLAQAKAHLQGRVSYFLEASAEEPRQSLPDLNVLRAQIAELEAQVDRETKRIKLRRAETKISQFASDILAQLPTVAPCVGSELEFTVRGPEVVLIEADSDAVLRMPDVGSDQNYLAIHIALSFALQRHFEAITAPVPGLLVLDQISRPYFPARDDDADEREIAGGQEDEDIQAMRRHLDFLFAEIQRRTGLQVLLIEHAYFADDPRYVGSTRERWTRSSGRALIPNDWPVRPDV</sequence>
<dbReference type="PANTHER" id="PTHR32114:SF2">
    <property type="entry name" value="ABC TRANSPORTER ABCH.3"/>
    <property type="match status" value="1"/>
</dbReference>
<keyword evidence="1" id="KW-0175">Coiled coil</keyword>
<feature type="coiled-coil region" evidence="1">
    <location>
        <begin position="450"/>
        <end position="477"/>
    </location>
</feature>
<dbReference type="InterPro" id="IPR027417">
    <property type="entry name" value="P-loop_NTPase"/>
</dbReference>
<gene>
    <name evidence="2" type="ORF">CYD53_105232</name>
</gene>
<evidence type="ECO:0000313" key="3">
    <source>
        <dbReference type="Proteomes" id="UP000236919"/>
    </source>
</evidence>
<evidence type="ECO:0000313" key="2">
    <source>
        <dbReference type="EMBL" id="POR52567.1"/>
    </source>
</evidence>
<dbReference type="SUPFAM" id="SSF52540">
    <property type="entry name" value="P-loop containing nucleoside triphosphate hydrolases"/>
    <property type="match status" value="1"/>
</dbReference>
<dbReference type="Pfam" id="PF12532">
    <property type="entry name" value="DUF3732"/>
    <property type="match status" value="1"/>
</dbReference>
<reference evidence="2 3" key="1">
    <citation type="submission" date="2018-01" db="EMBL/GenBank/DDBJ databases">
        <title>Genomic Encyclopedia of Type Strains, Phase III (KMG-III): the genomes of soil and plant-associated and newly described type strains.</title>
        <authorList>
            <person name="Whitman W."/>
        </authorList>
    </citation>
    <scope>NUCLEOTIDE SEQUENCE [LARGE SCALE GENOMIC DNA]</scope>
    <source>
        <strain evidence="2 3">1131</strain>
    </source>
</reference>
<organism evidence="2 3">
    <name type="scientific">Bosea psychrotolerans</name>
    <dbReference type="NCBI Taxonomy" id="1871628"/>
    <lineage>
        <taxon>Bacteria</taxon>
        <taxon>Pseudomonadati</taxon>
        <taxon>Pseudomonadota</taxon>
        <taxon>Alphaproteobacteria</taxon>
        <taxon>Hyphomicrobiales</taxon>
        <taxon>Boseaceae</taxon>
        <taxon>Bosea</taxon>
    </lineage>
</organism>